<feature type="transmembrane region" description="Helical" evidence="2">
    <location>
        <begin position="117"/>
        <end position="137"/>
    </location>
</feature>
<keyword evidence="2" id="KW-0812">Transmembrane</keyword>
<evidence type="ECO:0000256" key="1">
    <source>
        <dbReference type="SAM" id="MobiDB-lite"/>
    </source>
</evidence>
<evidence type="ECO:0000313" key="4">
    <source>
        <dbReference type="Proteomes" id="UP000037069"/>
    </source>
</evidence>
<evidence type="ECO:0000256" key="2">
    <source>
        <dbReference type="SAM" id="Phobius"/>
    </source>
</evidence>
<gene>
    <name evidence="3" type="ORF">FF38_05147</name>
</gene>
<evidence type="ECO:0000313" key="3">
    <source>
        <dbReference type="EMBL" id="KNC21086.1"/>
    </source>
</evidence>
<name>A0A0L0BM08_LUCCU</name>
<keyword evidence="2" id="KW-1133">Transmembrane helix</keyword>
<feature type="non-terminal residue" evidence="3">
    <location>
        <position position="143"/>
    </location>
</feature>
<sequence length="143" mass="14415">VTVTGTPRSGQTLTASPGTWTPTPTTVTYQWLRDGDPIDGATEQQYLIRDADLGHTLSVRVDAAAACTVDAEATSPALVVAAAETPSTDASPAAATPAPAVADASATLAHTGGEQPWGWGALGALMIVLGGATFALAGRMRRS</sequence>
<feature type="compositionally biased region" description="Polar residues" evidence="1">
    <location>
        <begin position="1"/>
        <end position="13"/>
    </location>
</feature>
<protein>
    <recommendedName>
        <fullName evidence="5">Ig-like domain-containing protein</fullName>
    </recommendedName>
</protein>
<dbReference type="Gene3D" id="2.60.40.2700">
    <property type="match status" value="1"/>
</dbReference>
<proteinExistence type="predicted"/>
<feature type="region of interest" description="Disordered" evidence="1">
    <location>
        <begin position="1"/>
        <end position="22"/>
    </location>
</feature>
<dbReference type="Proteomes" id="UP000037069">
    <property type="component" value="Unassembled WGS sequence"/>
</dbReference>
<reference evidence="3 4" key="1">
    <citation type="journal article" date="2015" name="Nat. Commun.">
        <title>Lucilia cuprina genome unlocks parasitic fly biology to underpin future interventions.</title>
        <authorList>
            <person name="Anstead C.A."/>
            <person name="Korhonen P.K."/>
            <person name="Young N.D."/>
            <person name="Hall R.S."/>
            <person name="Jex A.R."/>
            <person name="Murali S.C."/>
            <person name="Hughes D.S."/>
            <person name="Lee S.F."/>
            <person name="Perry T."/>
            <person name="Stroehlein A.J."/>
            <person name="Ansell B.R."/>
            <person name="Breugelmans B."/>
            <person name="Hofmann A."/>
            <person name="Qu J."/>
            <person name="Dugan S."/>
            <person name="Lee S.L."/>
            <person name="Chao H."/>
            <person name="Dinh H."/>
            <person name="Han Y."/>
            <person name="Doddapaneni H.V."/>
            <person name="Worley K.C."/>
            <person name="Muzny D.M."/>
            <person name="Ioannidis P."/>
            <person name="Waterhouse R.M."/>
            <person name="Zdobnov E.M."/>
            <person name="James P.J."/>
            <person name="Bagnall N.H."/>
            <person name="Kotze A.C."/>
            <person name="Gibbs R.A."/>
            <person name="Richards S."/>
            <person name="Batterham P."/>
            <person name="Gasser R.B."/>
        </authorList>
    </citation>
    <scope>NUCLEOTIDE SEQUENCE [LARGE SCALE GENOMIC DNA]</scope>
    <source>
        <strain evidence="3 4">LS</strain>
        <tissue evidence="3">Full body</tissue>
    </source>
</reference>
<keyword evidence="2" id="KW-0472">Membrane</keyword>
<comment type="caution">
    <text evidence="3">The sequence shown here is derived from an EMBL/GenBank/DDBJ whole genome shotgun (WGS) entry which is preliminary data.</text>
</comment>
<feature type="non-terminal residue" evidence="3">
    <location>
        <position position="1"/>
    </location>
</feature>
<dbReference type="AlphaFoldDB" id="A0A0L0BM08"/>
<evidence type="ECO:0008006" key="5">
    <source>
        <dbReference type="Google" id="ProtNLM"/>
    </source>
</evidence>
<keyword evidence="4" id="KW-1185">Reference proteome</keyword>
<organism evidence="3 4">
    <name type="scientific">Lucilia cuprina</name>
    <name type="common">Green bottle fly</name>
    <name type="synonym">Australian sheep blowfly</name>
    <dbReference type="NCBI Taxonomy" id="7375"/>
    <lineage>
        <taxon>Eukaryota</taxon>
        <taxon>Metazoa</taxon>
        <taxon>Ecdysozoa</taxon>
        <taxon>Arthropoda</taxon>
        <taxon>Hexapoda</taxon>
        <taxon>Insecta</taxon>
        <taxon>Pterygota</taxon>
        <taxon>Neoptera</taxon>
        <taxon>Endopterygota</taxon>
        <taxon>Diptera</taxon>
        <taxon>Brachycera</taxon>
        <taxon>Muscomorpha</taxon>
        <taxon>Oestroidea</taxon>
        <taxon>Calliphoridae</taxon>
        <taxon>Luciliinae</taxon>
        <taxon>Lucilia</taxon>
    </lineage>
</organism>
<accession>A0A0L0BM08</accession>
<dbReference type="EMBL" id="JRES01001661">
    <property type="protein sequence ID" value="KNC21086.1"/>
    <property type="molecule type" value="Genomic_DNA"/>
</dbReference>